<comment type="caution">
    <text evidence="4">The sequence shown here is derived from an EMBL/GenBank/DDBJ whole genome shotgun (WGS) entry which is preliminary data.</text>
</comment>
<sequence>MYRQHFRSATVLPGESPKELFTRLQELFIKQAHQQELGACIPAGVVSQTSGRSLSSIVENQIRFTGPGLLMFPCYCIRVQLYPMPRVDDLIDHLGAEMDILGSRTPSKQCTAFRTHYRFYHFAYMRFWSTGAPATFHRLMVLEGDRGYSPAYINDVVIHSQSWEEHLAHVLHVLERLGKAGLTINPKKCAFAQSEVQYLCYGIGGES</sequence>
<dbReference type="InterPro" id="IPR000477">
    <property type="entry name" value="RT_dom"/>
</dbReference>
<dbReference type="PANTHER" id="PTHR24559:SF454">
    <property type="entry name" value="RIBONUCLEASE H"/>
    <property type="match status" value="1"/>
</dbReference>
<gene>
    <name evidence="4" type="ORF">ACEWY4_025233</name>
</gene>
<name>A0ABD1IX74_9TELE</name>
<evidence type="ECO:0000313" key="5">
    <source>
        <dbReference type="Proteomes" id="UP001591681"/>
    </source>
</evidence>
<protein>
    <recommendedName>
        <fullName evidence="2">ribonuclease H</fullName>
        <ecNumber evidence="2">3.1.26.4</ecNumber>
    </recommendedName>
</protein>
<dbReference type="InterPro" id="IPR043502">
    <property type="entry name" value="DNA/RNA_pol_sf"/>
</dbReference>
<dbReference type="Gene3D" id="3.30.70.270">
    <property type="match status" value="1"/>
</dbReference>
<organism evidence="4 5">
    <name type="scientific">Coilia grayii</name>
    <name type="common">Gray's grenadier anchovy</name>
    <dbReference type="NCBI Taxonomy" id="363190"/>
    <lineage>
        <taxon>Eukaryota</taxon>
        <taxon>Metazoa</taxon>
        <taxon>Chordata</taxon>
        <taxon>Craniata</taxon>
        <taxon>Vertebrata</taxon>
        <taxon>Euteleostomi</taxon>
        <taxon>Actinopterygii</taxon>
        <taxon>Neopterygii</taxon>
        <taxon>Teleostei</taxon>
        <taxon>Clupei</taxon>
        <taxon>Clupeiformes</taxon>
        <taxon>Clupeoidei</taxon>
        <taxon>Engraulidae</taxon>
        <taxon>Coilinae</taxon>
        <taxon>Coilia</taxon>
    </lineage>
</organism>
<reference evidence="4 5" key="1">
    <citation type="submission" date="2024-09" db="EMBL/GenBank/DDBJ databases">
        <title>A chromosome-level genome assembly of Gray's grenadier anchovy, Coilia grayii.</title>
        <authorList>
            <person name="Fu Z."/>
        </authorList>
    </citation>
    <scope>NUCLEOTIDE SEQUENCE [LARGE SCALE GENOMIC DNA]</scope>
    <source>
        <strain evidence="4">G4</strain>
        <tissue evidence="4">Muscle</tissue>
    </source>
</reference>
<dbReference type="EC" id="3.1.26.4" evidence="2"/>
<dbReference type="PANTHER" id="PTHR24559">
    <property type="entry name" value="TRANSPOSON TY3-I GAG-POL POLYPROTEIN"/>
    <property type="match status" value="1"/>
</dbReference>
<evidence type="ECO:0000313" key="4">
    <source>
        <dbReference type="EMBL" id="KAL2079489.1"/>
    </source>
</evidence>
<dbReference type="AlphaFoldDB" id="A0ABD1IX74"/>
<dbReference type="InterPro" id="IPR043128">
    <property type="entry name" value="Rev_trsase/Diguanyl_cyclase"/>
</dbReference>
<dbReference type="GO" id="GO:0004523">
    <property type="term" value="F:RNA-DNA hybrid ribonuclease activity"/>
    <property type="evidence" value="ECO:0007669"/>
    <property type="project" value="UniProtKB-EC"/>
</dbReference>
<feature type="domain" description="Reverse transcriptase" evidence="3">
    <location>
        <begin position="111"/>
        <end position="202"/>
    </location>
</feature>
<keyword evidence="5" id="KW-1185">Reference proteome</keyword>
<dbReference type="Gene3D" id="3.10.10.10">
    <property type="entry name" value="HIV Type 1 Reverse Transcriptase, subunit A, domain 1"/>
    <property type="match status" value="1"/>
</dbReference>
<evidence type="ECO:0000256" key="2">
    <source>
        <dbReference type="ARBA" id="ARBA00012180"/>
    </source>
</evidence>
<dbReference type="CDD" id="cd01647">
    <property type="entry name" value="RT_LTR"/>
    <property type="match status" value="1"/>
</dbReference>
<accession>A0ABD1IX74</accession>
<dbReference type="SUPFAM" id="SSF56672">
    <property type="entry name" value="DNA/RNA polymerases"/>
    <property type="match status" value="1"/>
</dbReference>
<dbReference type="Pfam" id="PF00078">
    <property type="entry name" value="RVT_1"/>
    <property type="match status" value="1"/>
</dbReference>
<dbReference type="EMBL" id="JBHFQA010000022">
    <property type="protein sequence ID" value="KAL2079489.1"/>
    <property type="molecule type" value="Genomic_DNA"/>
</dbReference>
<dbReference type="Proteomes" id="UP001591681">
    <property type="component" value="Unassembled WGS sequence"/>
</dbReference>
<proteinExistence type="inferred from homology"/>
<evidence type="ECO:0000256" key="1">
    <source>
        <dbReference type="ARBA" id="ARBA00010879"/>
    </source>
</evidence>
<comment type="similarity">
    <text evidence="1">Belongs to the beta type-B retroviral polymerase family. HERV class-II K(HML-2) pol subfamily.</text>
</comment>
<dbReference type="InterPro" id="IPR053134">
    <property type="entry name" value="RNA-dir_DNA_polymerase"/>
</dbReference>
<evidence type="ECO:0000259" key="3">
    <source>
        <dbReference type="Pfam" id="PF00078"/>
    </source>
</evidence>